<dbReference type="EMBL" id="JACIEV010000005">
    <property type="protein sequence ID" value="MBB4154097.1"/>
    <property type="molecule type" value="Genomic_DNA"/>
</dbReference>
<protein>
    <submittedName>
        <fullName evidence="1">Cytoskeletal protein CcmA (Bactofilin family)</fullName>
    </submittedName>
</protein>
<dbReference type="Proteomes" id="UP000529795">
    <property type="component" value="Unassembled WGS sequence"/>
</dbReference>
<organism evidence="1 2">
    <name type="scientific">Sphingomonas jinjuensis</name>
    <dbReference type="NCBI Taxonomy" id="535907"/>
    <lineage>
        <taxon>Bacteria</taxon>
        <taxon>Pseudomonadati</taxon>
        <taxon>Pseudomonadota</taxon>
        <taxon>Alphaproteobacteria</taxon>
        <taxon>Sphingomonadales</taxon>
        <taxon>Sphingomonadaceae</taxon>
        <taxon>Sphingomonas</taxon>
    </lineage>
</organism>
<reference evidence="1 2" key="1">
    <citation type="submission" date="2020-08" db="EMBL/GenBank/DDBJ databases">
        <title>Genomic Encyclopedia of Type Strains, Phase IV (KMG-IV): sequencing the most valuable type-strain genomes for metagenomic binning, comparative biology and taxonomic classification.</title>
        <authorList>
            <person name="Goeker M."/>
        </authorList>
    </citation>
    <scope>NUCLEOTIDE SEQUENCE [LARGE SCALE GENOMIC DNA]</scope>
    <source>
        <strain evidence="1 2">YC6723</strain>
    </source>
</reference>
<gene>
    <name evidence="1" type="ORF">GGQ80_002007</name>
</gene>
<proteinExistence type="predicted"/>
<dbReference type="AlphaFoldDB" id="A0A840FEP8"/>
<sequence length="93" mass="9685">MNRIDPPRVIAPTLGALTMNRMHAGDLVVEQDGRIRAMVAGDVIVRPGVRAQIDAMIGGDLIVEEGADVSVRGMVGGRVIGAANVTGMVGSRH</sequence>
<keyword evidence="2" id="KW-1185">Reference proteome</keyword>
<accession>A0A840FEP8</accession>
<evidence type="ECO:0000313" key="1">
    <source>
        <dbReference type="EMBL" id="MBB4154097.1"/>
    </source>
</evidence>
<dbReference type="RefSeq" id="WP_246346989.1">
    <property type="nucleotide sequence ID" value="NZ_JACIEV010000005.1"/>
</dbReference>
<comment type="caution">
    <text evidence="1">The sequence shown here is derived from an EMBL/GenBank/DDBJ whole genome shotgun (WGS) entry which is preliminary data.</text>
</comment>
<evidence type="ECO:0000313" key="2">
    <source>
        <dbReference type="Proteomes" id="UP000529795"/>
    </source>
</evidence>
<name>A0A840FEP8_9SPHN</name>